<dbReference type="Proteomes" id="UP000249451">
    <property type="component" value="Unassembled WGS sequence"/>
</dbReference>
<name>A0A2W5AR99_9CORY</name>
<dbReference type="GO" id="GO:0005886">
    <property type="term" value="C:plasma membrane"/>
    <property type="evidence" value="ECO:0007669"/>
    <property type="project" value="TreeGrafter"/>
</dbReference>
<feature type="transmembrane region" description="Helical" evidence="6">
    <location>
        <begin position="57"/>
        <end position="75"/>
    </location>
</feature>
<reference evidence="8 9" key="1">
    <citation type="submission" date="2017-11" db="EMBL/GenBank/DDBJ databases">
        <title>Infants hospitalized years apart are colonized by the same room-sourced microbial strains.</title>
        <authorList>
            <person name="Brooks B."/>
            <person name="Olm M.R."/>
            <person name="Firek B.A."/>
            <person name="Baker R."/>
            <person name="Thomas B.C."/>
            <person name="Morowitz M.J."/>
            <person name="Banfield J.F."/>
        </authorList>
    </citation>
    <scope>NUCLEOTIDE SEQUENCE [LARGE SCALE GENOMIC DNA]</scope>
    <source>
        <strain evidence="8">S2_012_000_R3_87</strain>
    </source>
</reference>
<dbReference type="EMBL" id="QFNY01000460">
    <property type="protein sequence ID" value="PZO97120.1"/>
    <property type="molecule type" value="Genomic_DNA"/>
</dbReference>
<gene>
    <name evidence="8" type="ORF">DI609_13910</name>
</gene>
<comment type="subcellular location">
    <subcellularLocation>
        <location evidence="1">Membrane</location>
        <topology evidence="1">Multi-pass membrane protein</topology>
    </subcellularLocation>
</comment>
<dbReference type="PANTHER" id="PTHR38459:SF1">
    <property type="entry name" value="PROPHAGE BACTOPRENOL-LINKED GLUCOSE TRANSLOCASE HOMOLOG"/>
    <property type="match status" value="1"/>
</dbReference>
<proteinExistence type="inferred from homology"/>
<evidence type="ECO:0000256" key="6">
    <source>
        <dbReference type="SAM" id="Phobius"/>
    </source>
</evidence>
<dbReference type="GO" id="GO:0000271">
    <property type="term" value="P:polysaccharide biosynthetic process"/>
    <property type="evidence" value="ECO:0007669"/>
    <property type="project" value="InterPro"/>
</dbReference>
<evidence type="ECO:0000259" key="7">
    <source>
        <dbReference type="Pfam" id="PF04138"/>
    </source>
</evidence>
<dbReference type="PANTHER" id="PTHR38459">
    <property type="entry name" value="PROPHAGE BACTOPRENOL-LINKED GLUCOSE TRANSLOCASE HOMOLOG"/>
    <property type="match status" value="1"/>
</dbReference>
<dbReference type="Pfam" id="PF04138">
    <property type="entry name" value="GtrA_DPMS_TM"/>
    <property type="match status" value="1"/>
</dbReference>
<dbReference type="AlphaFoldDB" id="A0A2W5AR99"/>
<keyword evidence="5 6" id="KW-0472">Membrane</keyword>
<feature type="transmembrane region" description="Helical" evidence="6">
    <location>
        <begin position="12"/>
        <end position="37"/>
    </location>
</feature>
<keyword evidence="4 6" id="KW-1133">Transmembrane helix</keyword>
<evidence type="ECO:0000256" key="3">
    <source>
        <dbReference type="ARBA" id="ARBA00022692"/>
    </source>
</evidence>
<dbReference type="InterPro" id="IPR051401">
    <property type="entry name" value="GtrA_CellWall_Glycosyl"/>
</dbReference>
<feature type="transmembrane region" description="Helical" evidence="6">
    <location>
        <begin position="96"/>
        <end position="115"/>
    </location>
</feature>
<evidence type="ECO:0000256" key="1">
    <source>
        <dbReference type="ARBA" id="ARBA00004141"/>
    </source>
</evidence>
<protein>
    <recommendedName>
        <fullName evidence="7">GtrA/DPMS transmembrane domain-containing protein</fullName>
    </recommendedName>
</protein>
<comment type="similarity">
    <text evidence="2">Belongs to the GtrA family.</text>
</comment>
<dbReference type="PROSITE" id="PS51257">
    <property type="entry name" value="PROKAR_LIPOPROTEIN"/>
    <property type="match status" value="1"/>
</dbReference>
<comment type="caution">
    <text evidence="8">The sequence shown here is derived from an EMBL/GenBank/DDBJ whole genome shotgun (WGS) entry which is preliminary data.</text>
</comment>
<dbReference type="InterPro" id="IPR007267">
    <property type="entry name" value="GtrA_DPMS_TM"/>
</dbReference>
<feature type="transmembrane region" description="Helical" evidence="6">
    <location>
        <begin position="141"/>
        <end position="158"/>
    </location>
</feature>
<organism evidence="8 9">
    <name type="scientific">Corynebacterium urealyticum</name>
    <dbReference type="NCBI Taxonomy" id="43771"/>
    <lineage>
        <taxon>Bacteria</taxon>
        <taxon>Bacillati</taxon>
        <taxon>Actinomycetota</taxon>
        <taxon>Actinomycetes</taxon>
        <taxon>Mycobacteriales</taxon>
        <taxon>Corynebacteriaceae</taxon>
        <taxon>Corynebacterium</taxon>
    </lineage>
</organism>
<evidence type="ECO:0000313" key="8">
    <source>
        <dbReference type="EMBL" id="PZO97120.1"/>
    </source>
</evidence>
<evidence type="ECO:0000313" key="9">
    <source>
        <dbReference type="Proteomes" id="UP000249451"/>
    </source>
</evidence>
<feature type="domain" description="GtrA/DPMS transmembrane" evidence="7">
    <location>
        <begin position="14"/>
        <end position="164"/>
    </location>
</feature>
<evidence type="ECO:0000256" key="2">
    <source>
        <dbReference type="ARBA" id="ARBA00009399"/>
    </source>
</evidence>
<sequence length="172" mass="19357">MLIRNTSKLANFLRFGIIGGFGTIVNLVVFISCVKFTQWTGIDPSMPLISNAFLNYSLRLEHVFIATAFVIANIFNYTMNRRFNFGSNARRNKTGLAKFMIIGILACIIQILIFAKLTRPGPLQLNPSIFDSSSGLRNIKYWGQVISIALVMPINFTLNKFWTFGGENGYTK</sequence>
<evidence type="ECO:0000256" key="5">
    <source>
        <dbReference type="ARBA" id="ARBA00023136"/>
    </source>
</evidence>
<evidence type="ECO:0000256" key="4">
    <source>
        <dbReference type="ARBA" id="ARBA00022989"/>
    </source>
</evidence>
<accession>A0A2W5AR99</accession>
<keyword evidence="3 6" id="KW-0812">Transmembrane</keyword>